<evidence type="ECO:0000256" key="8">
    <source>
        <dbReference type="ARBA" id="ARBA00023012"/>
    </source>
</evidence>
<keyword evidence="11" id="KW-0804">Transcription</keyword>
<dbReference type="SMART" id="SM00387">
    <property type="entry name" value="HATPase_c"/>
    <property type="match status" value="1"/>
</dbReference>
<dbReference type="GO" id="GO:0000155">
    <property type="term" value="F:phosphorelay sensor kinase activity"/>
    <property type="evidence" value="ECO:0007669"/>
    <property type="project" value="InterPro"/>
</dbReference>
<evidence type="ECO:0000259" key="14">
    <source>
        <dbReference type="PROSITE" id="PS01124"/>
    </source>
</evidence>
<dbReference type="SMART" id="SM00448">
    <property type="entry name" value="REC"/>
    <property type="match status" value="1"/>
</dbReference>
<feature type="compositionally biased region" description="Acidic residues" evidence="13">
    <location>
        <begin position="1347"/>
        <end position="1358"/>
    </location>
</feature>
<dbReference type="InterPro" id="IPR018060">
    <property type="entry name" value="HTH_AraC"/>
</dbReference>
<dbReference type="Pfam" id="PF07494">
    <property type="entry name" value="Reg_prop"/>
    <property type="match status" value="4"/>
</dbReference>
<organism evidence="17 18">
    <name type="scientific">Phocaeicola coprocola</name>
    <dbReference type="NCBI Taxonomy" id="310298"/>
    <lineage>
        <taxon>Bacteria</taxon>
        <taxon>Pseudomonadati</taxon>
        <taxon>Bacteroidota</taxon>
        <taxon>Bacteroidia</taxon>
        <taxon>Bacteroidales</taxon>
        <taxon>Bacteroidaceae</taxon>
        <taxon>Phocaeicola</taxon>
    </lineage>
</organism>
<dbReference type="InterPro" id="IPR003594">
    <property type="entry name" value="HATPase_dom"/>
</dbReference>
<dbReference type="GO" id="GO:0043565">
    <property type="term" value="F:sequence-specific DNA binding"/>
    <property type="evidence" value="ECO:0007669"/>
    <property type="project" value="InterPro"/>
</dbReference>
<dbReference type="PRINTS" id="PR00344">
    <property type="entry name" value="BCTRLSENSOR"/>
</dbReference>
<dbReference type="InterPro" id="IPR011047">
    <property type="entry name" value="Quinoprotein_ADH-like_sf"/>
</dbReference>
<keyword evidence="5" id="KW-0547">Nucleotide-binding</keyword>
<keyword evidence="3 12" id="KW-0597">Phosphoprotein</keyword>
<dbReference type="Pfam" id="PF00072">
    <property type="entry name" value="Response_reg"/>
    <property type="match status" value="1"/>
</dbReference>
<dbReference type="SUPFAM" id="SSF63829">
    <property type="entry name" value="Calcium-dependent phosphotriesterase"/>
    <property type="match status" value="2"/>
</dbReference>
<keyword evidence="18" id="KW-1185">Reference proteome</keyword>
<evidence type="ECO:0000256" key="1">
    <source>
        <dbReference type="ARBA" id="ARBA00000085"/>
    </source>
</evidence>
<evidence type="ECO:0000256" key="6">
    <source>
        <dbReference type="ARBA" id="ARBA00022777"/>
    </source>
</evidence>
<dbReference type="InterPro" id="IPR003661">
    <property type="entry name" value="HisK_dim/P_dom"/>
</dbReference>
<dbReference type="Pfam" id="PF02518">
    <property type="entry name" value="HATPase_c"/>
    <property type="match status" value="1"/>
</dbReference>
<dbReference type="Pfam" id="PF07495">
    <property type="entry name" value="Y_Y_Y"/>
    <property type="match status" value="1"/>
</dbReference>
<dbReference type="Proteomes" id="UP000285864">
    <property type="component" value="Unassembled WGS sequence"/>
</dbReference>
<evidence type="ECO:0000313" key="17">
    <source>
        <dbReference type="EMBL" id="RGS00619.1"/>
    </source>
</evidence>
<dbReference type="SUPFAM" id="SSF52172">
    <property type="entry name" value="CheY-like"/>
    <property type="match status" value="1"/>
</dbReference>
<dbReference type="InterPro" id="IPR036890">
    <property type="entry name" value="HATPase_C_sf"/>
</dbReference>
<accession>A0A412H006</accession>
<dbReference type="InterPro" id="IPR001789">
    <property type="entry name" value="Sig_transdc_resp-reg_receiver"/>
</dbReference>
<dbReference type="GO" id="GO:0005524">
    <property type="term" value="F:ATP binding"/>
    <property type="evidence" value="ECO:0007669"/>
    <property type="project" value="UniProtKB-KW"/>
</dbReference>
<dbReference type="PROSITE" id="PS50110">
    <property type="entry name" value="RESPONSE_REGULATORY"/>
    <property type="match status" value="1"/>
</dbReference>
<dbReference type="GO" id="GO:0003700">
    <property type="term" value="F:DNA-binding transcription factor activity"/>
    <property type="evidence" value="ECO:0007669"/>
    <property type="project" value="InterPro"/>
</dbReference>
<feature type="region of interest" description="Disordered" evidence="13">
    <location>
        <begin position="1330"/>
        <end position="1358"/>
    </location>
</feature>
<evidence type="ECO:0000256" key="9">
    <source>
        <dbReference type="ARBA" id="ARBA00023015"/>
    </source>
</evidence>
<comment type="caution">
    <text evidence="17">The sequence shown here is derived from an EMBL/GenBank/DDBJ whole genome shotgun (WGS) entry which is preliminary data.</text>
</comment>
<dbReference type="EMBL" id="QRUU01000001">
    <property type="protein sequence ID" value="RGS00619.1"/>
    <property type="molecule type" value="Genomic_DNA"/>
</dbReference>
<dbReference type="InterPro" id="IPR036097">
    <property type="entry name" value="HisK_dim/P_sf"/>
</dbReference>
<reference evidence="17 18" key="1">
    <citation type="submission" date="2018-08" db="EMBL/GenBank/DDBJ databases">
        <title>A genome reference for cultivated species of the human gut microbiota.</title>
        <authorList>
            <person name="Zou Y."/>
            <person name="Xue W."/>
            <person name="Luo G."/>
        </authorList>
    </citation>
    <scope>NUCLEOTIDE SEQUENCE [LARGE SCALE GENOMIC DNA]</scope>
    <source>
        <strain evidence="17 18">AF24-2</strain>
    </source>
</reference>
<comment type="catalytic activity">
    <reaction evidence="1">
        <text>ATP + protein L-histidine = ADP + protein N-phospho-L-histidine.</text>
        <dbReference type="EC" id="2.7.13.3"/>
    </reaction>
</comment>
<dbReference type="PROSITE" id="PS01124">
    <property type="entry name" value="HTH_ARAC_FAMILY_2"/>
    <property type="match status" value="1"/>
</dbReference>
<dbReference type="Gene3D" id="2.60.40.10">
    <property type="entry name" value="Immunoglobulins"/>
    <property type="match status" value="1"/>
</dbReference>
<dbReference type="InterPro" id="IPR011006">
    <property type="entry name" value="CheY-like_superfamily"/>
</dbReference>
<evidence type="ECO:0000256" key="2">
    <source>
        <dbReference type="ARBA" id="ARBA00012438"/>
    </source>
</evidence>
<dbReference type="CDD" id="cd00082">
    <property type="entry name" value="HisKA"/>
    <property type="match status" value="1"/>
</dbReference>
<feature type="modified residue" description="4-aspartylphosphate" evidence="12">
    <location>
        <position position="1131"/>
    </location>
</feature>
<dbReference type="InterPro" id="IPR005467">
    <property type="entry name" value="His_kinase_dom"/>
</dbReference>
<feature type="domain" description="Histidine kinase" evidence="15">
    <location>
        <begin position="819"/>
        <end position="1036"/>
    </location>
</feature>
<keyword evidence="9" id="KW-0805">Transcription regulation</keyword>
<dbReference type="InterPro" id="IPR015943">
    <property type="entry name" value="WD40/YVTN_repeat-like_dom_sf"/>
</dbReference>
<dbReference type="InterPro" id="IPR018062">
    <property type="entry name" value="HTH_AraC-typ_CS"/>
</dbReference>
<evidence type="ECO:0000256" key="7">
    <source>
        <dbReference type="ARBA" id="ARBA00022840"/>
    </source>
</evidence>
<dbReference type="EC" id="2.7.13.3" evidence="2"/>
<dbReference type="SUPFAM" id="SSF46689">
    <property type="entry name" value="Homeodomain-like"/>
    <property type="match status" value="1"/>
</dbReference>
<keyword evidence="4" id="KW-0808">Transferase</keyword>
<keyword evidence="10" id="KW-0238">DNA-binding</keyword>
<dbReference type="Pfam" id="PF00512">
    <property type="entry name" value="HisKA"/>
    <property type="match status" value="1"/>
</dbReference>
<sequence>MMRSFYVIILLVVHCFNLSVVAQDIIFRHLSTTEDLSHYSVMSIYQDPKGLIWIGTRNGVNLYDGHEISVFKHDQNDEYSICSNYVRDITGDEKGMVYFLTIRGISAFEPKSERFLNLIQNNVSAMHYNDLLFIALGNSVYVYDGARFNQVYSLPAHDVQITCLYVDKTSMFIGTREEGCYLYDRNSRELRQLFDNEEIIKIFKDSKGRYWIGTLNDGLYLFSENGLHHYSSLDGLCANYVRDICEDKQGDIWIGTFRGLNKYMPLTDNFISYPNTSRNMLASSTSVWSLLCDNQGNIWIGTYFGGVDFFNPSQSIYWHYNASEHEGAGLSVPIVGVMAEDINHNIWISTEGGGLNKLDTRTGQFSWYRYHEGGNSISQNNVKTVFFDKQRNCLWIGTHLGGLNKLDINSGHFTHYSYHDQVSHKSNIICDIIPYKDLLLLATHDGVYQFNPETAVFIPLFKEGQEGDIISFALDLCIDHRGILWIAGAEKGAYAYDFVTKRLKLYSNQKQNPHSLSSNGVNCIYEDMGNRLWLCTAESGLDLYQEETDSFINYSEATHELLSNCVYGACSDTPDKLFIITDRGLSCLDISTQQITNYSVGKSLPLSAINQNAIFRASDGRMYIGGVDGLLTFYPQQLELQSLSYQIFPFKLFINDKQVQIGDETGLLKESLRQTEQLTFNASQSMFSIQYAITNYSSFNQDNIVYRLENFSDSWTTLRNGRIITYTNLEPGNYQLVVKAVGKDGEEKACNRINIKILPPLYKTWWAYLLYVISASLIITYIVRTYNKRLKLQTELKYERNYIKDIEELNQSKLRFFTNISHEFRTPLTIIIGQMEMLLQVKNIAPMVYNKILRTYKSSLQLQELINELLDFRKQEQGQMKVKVSEHNIVEFLHATYLLFQEYATTRNINFKFNKSNDVINVWYDAKQLQKVVNNLLSNAFKYTPNGGEISLSVAKRGHEVVVDVADNGCGIPIKEQNNIFNRFYQTAATLSSQNAGSGIGLALAKGIVELHHGTIGVISVPDEGSTFSFSIPLGNSHFKPEEISQNKESDFVRTPHENMQQIEIMEQETRSMSESDVEKKFKIVLVEDDIALRDMLIELFTPYYHVIAVSNGKDGLDAVKEHMPDIVLSDVLLEEGMTGIELCREIKRNIETCHIPVVLLTACTAIEYKLEGIQTGADDYITKPFDINVLLARCKNLVNNRIVLQEKFSKQPQNNFQMIATNPLDMKFVEQAMQVIEKHIGDSDFSMNDFAREMCIARTKLFIKLKAITGQTPNDLILTVRLHKAAVLLKNNPEYNIANISTILGFSSPRYFSRCFKDKYGVTPQIYRRKDVSPNREQVEAGSEPSEAESAEMEDIS</sequence>
<dbReference type="InterPro" id="IPR013783">
    <property type="entry name" value="Ig-like_fold"/>
</dbReference>
<dbReference type="CDD" id="cd00075">
    <property type="entry name" value="HATPase"/>
    <property type="match status" value="1"/>
</dbReference>
<dbReference type="PROSITE" id="PS50109">
    <property type="entry name" value="HIS_KIN"/>
    <property type="match status" value="1"/>
</dbReference>
<keyword evidence="6" id="KW-0418">Kinase</keyword>
<dbReference type="Gene3D" id="3.40.50.2300">
    <property type="match status" value="1"/>
</dbReference>
<feature type="domain" description="HTH araC/xylS-type" evidence="14">
    <location>
        <begin position="1231"/>
        <end position="1331"/>
    </location>
</feature>
<evidence type="ECO:0000256" key="13">
    <source>
        <dbReference type="SAM" id="MobiDB-lite"/>
    </source>
</evidence>
<dbReference type="Pfam" id="PF12833">
    <property type="entry name" value="HTH_18"/>
    <property type="match status" value="1"/>
</dbReference>
<dbReference type="Gene3D" id="1.10.10.60">
    <property type="entry name" value="Homeodomain-like"/>
    <property type="match status" value="1"/>
</dbReference>
<dbReference type="PANTHER" id="PTHR43547:SF2">
    <property type="entry name" value="HYBRID SIGNAL TRANSDUCTION HISTIDINE KINASE C"/>
    <property type="match status" value="1"/>
</dbReference>
<dbReference type="FunFam" id="3.30.565.10:FF:000037">
    <property type="entry name" value="Hybrid sensor histidine kinase/response regulator"/>
    <property type="match status" value="1"/>
</dbReference>
<dbReference type="InterPro" id="IPR004358">
    <property type="entry name" value="Sig_transdc_His_kin-like_C"/>
</dbReference>
<gene>
    <name evidence="17" type="ORF">DWY20_00600</name>
</gene>
<evidence type="ECO:0000256" key="4">
    <source>
        <dbReference type="ARBA" id="ARBA00022679"/>
    </source>
</evidence>
<dbReference type="InterPro" id="IPR009057">
    <property type="entry name" value="Homeodomain-like_sf"/>
</dbReference>
<keyword evidence="8" id="KW-0902">Two-component regulatory system</keyword>
<dbReference type="Gene3D" id="2.130.10.10">
    <property type="entry name" value="YVTN repeat-like/Quinoprotein amine dehydrogenase"/>
    <property type="match status" value="2"/>
</dbReference>
<keyword evidence="7" id="KW-0067">ATP-binding</keyword>
<protein>
    <recommendedName>
        <fullName evidence="2">histidine kinase</fullName>
        <ecNumber evidence="2">2.7.13.3</ecNumber>
    </recommendedName>
</protein>
<name>A0A412H006_9BACT</name>
<dbReference type="Gene3D" id="3.30.565.10">
    <property type="entry name" value="Histidine kinase-like ATPase, C-terminal domain"/>
    <property type="match status" value="1"/>
</dbReference>
<dbReference type="PROSITE" id="PS00041">
    <property type="entry name" value="HTH_ARAC_FAMILY_1"/>
    <property type="match status" value="1"/>
</dbReference>
<dbReference type="SUPFAM" id="SSF55874">
    <property type="entry name" value="ATPase domain of HSP90 chaperone/DNA topoisomerase II/histidine kinase"/>
    <property type="match status" value="1"/>
</dbReference>
<dbReference type="PANTHER" id="PTHR43547">
    <property type="entry name" value="TWO-COMPONENT HISTIDINE KINASE"/>
    <property type="match status" value="1"/>
</dbReference>
<evidence type="ECO:0000313" key="18">
    <source>
        <dbReference type="Proteomes" id="UP000285864"/>
    </source>
</evidence>
<dbReference type="SMART" id="SM00342">
    <property type="entry name" value="HTH_ARAC"/>
    <property type="match status" value="1"/>
</dbReference>
<evidence type="ECO:0000256" key="3">
    <source>
        <dbReference type="ARBA" id="ARBA00022553"/>
    </source>
</evidence>
<dbReference type="SUPFAM" id="SSF50998">
    <property type="entry name" value="Quinoprotein alcohol dehydrogenase-like"/>
    <property type="match status" value="1"/>
</dbReference>
<proteinExistence type="predicted"/>
<dbReference type="InterPro" id="IPR011110">
    <property type="entry name" value="Reg_prop"/>
</dbReference>
<evidence type="ECO:0000256" key="11">
    <source>
        <dbReference type="ARBA" id="ARBA00023163"/>
    </source>
</evidence>
<evidence type="ECO:0000256" key="10">
    <source>
        <dbReference type="ARBA" id="ARBA00023125"/>
    </source>
</evidence>
<evidence type="ECO:0000256" key="12">
    <source>
        <dbReference type="PROSITE-ProRule" id="PRU00169"/>
    </source>
</evidence>
<evidence type="ECO:0000259" key="15">
    <source>
        <dbReference type="PROSITE" id="PS50109"/>
    </source>
</evidence>
<dbReference type="InterPro" id="IPR011123">
    <property type="entry name" value="Y_Y_Y"/>
</dbReference>
<dbReference type="SUPFAM" id="SSF47384">
    <property type="entry name" value="Homodimeric domain of signal transducing histidine kinase"/>
    <property type="match status" value="1"/>
</dbReference>
<feature type="compositionally biased region" description="Basic and acidic residues" evidence="13">
    <location>
        <begin position="1330"/>
        <end position="1340"/>
    </location>
</feature>
<feature type="domain" description="Response regulatory" evidence="16">
    <location>
        <begin position="1083"/>
        <end position="1199"/>
    </location>
</feature>
<evidence type="ECO:0000256" key="5">
    <source>
        <dbReference type="ARBA" id="ARBA00022741"/>
    </source>
</evidence>
<dbReference type="Gene3D" id="1.10.287.130">
    <property type="match status" value="1"/>
</dbReference>
<dbReference type="SMART" id="SM00388">
    <property type="entry name" value="HisKA"/>
    <property type="match status" value="1"/>
</dbReference>
<evidence type="ECO:0000259" key="16">
    <source>
        <dbReference type="PROSITE" id="PS50110"/>
    </source>
</evidence>